<keyword evidence="8" id="KW-0807">Transducer</keyword>
<keyword evidence="5" id="KW-0297">G-protein coupled receptor</keyword>
<evidence type="ECO:0000256" key="3">
    <source>
        <dbReference type="ARBA" id="ARBA00022692"/>
    </source>
</evidence>
<evidence type="ECO:0000256" key="8">
    <source>
        <dbReference type="ARBA" id="ARBA00023224"/>
    </source>
</evidence>
<organism evidence="12 13">
    <name type="scientific">Euroglyphus maynei</name>
    <name type="common">Mayne's house dust mite</name>
    <dbReference type="NCBI Taxonomy" id="6958"/>
    <lineage>
        <taxon>Eukaryota</taxon>
        <taxon>Metazoa</taxon>
        <taxon>Ecdysozoa</taxon>
        <taxon>Arthropoda</taxon>
        <taxon>Chelicerata</taxon>
        <taxon>Arachnida</taxon>
        <taxon>Acari</taxon>
        <taxon>Acariformes</taxon>
        <taxon>Sarcoptiformes</taxon>
        <taxon>Astigmata</taxon>
        <taxon>Psoroptidia</taxon>
        <taxon>Analgoidea</taxon>
        <taxon>Pyroglyphidae</taxon>
        <taxon>Pyroglyphinae</taxon>
        <taxon>Euroglyphus</taxon>
    </lineage>
</organism>
<dbReference type="PANTHER" id="PTHR24229:SF25">
    <property type="entry name" value="G-PROTEIN COUPLED RECEPTORS FAMILY 1 PROFILE DOMAIN-CONTAINING PROTEIN"/>
    <property type="match status" value="1"/>
</dbReference>
<accession>A0A1Y3AUG7</accession>
<dbReference type="EMBL" id="MUJZ01060947">
    <property type="protein sequence ID" value="OTF71464.1"/>
    <property type="molecule type" value="Genomic_DNA"/>
</dbReference>
<dbReference type="SUPFAM" id="SSF81321">
    <property type="entry name" value="Family A G protein-coupled receptor-like"/>
    <property type="match status" value="1"/>
</dbReference>
<gene>
    <name evidence="12" type="ORF">BLA29_002484</name>
</gene>
<keyword evidence="2" id="KW-1003">Cell membrane</keyword>
<evidence type="ECO:0000313" key="12">
    <source>
        <dbReference type="EMBL" id="OTF71464.1"/>
    </source>
</evidence>
<feature type="transmembrane region" description="Helical" evidence="10">
    <location>
        <begin position="60"/>
        <end position="82"/>
    </location>
</feature>
<sequence>MSTFGNLFPNNSDLNNWNNIASNLFNRTATTIGHGIKFGGNESDSLPFDQTPTEIRQYLLIFRLVLLGIGTFDTILLLAIYIKCTGIINNCLGVYVANISIAALIDMIDAAIWSINEFGYKIEDYNLPWWVEKMSKLPQFGLPTVSLFFLLLIIDRFFATCFSNCHKGCYGWKLNAVFIIILIWLGSFFMTFILVFKDMLFAHDKLYELLRFLISYIGPFAIKLLLLLILFAKRKVVPDSEQSQAFIQRQRESLYYVMTIIALHLLFSAPYYATQINNYFHLVQIRIDQWIIWLLYALSELPLMLNPIFVLSIDPDFRDSLIFVCTCSSRNRRDMIDLCDDHAESQPLAPMATSPVAEEKEHLDEAES</sequence>
<dbReference type="Gene3D" id="1.20.1070.10">
    <property type="entry name" value="Rhodopsin 7-helix transmembrane proteins"/>
    <property type="match status" value="1"/>
</dbReference>
<feature type="transmembrane region" description="Helical" evidence="10">
    <location>
        <begin position="293"/>
        <end position="313"/>
    </location>
</feature>
<feature type="domain" description="G-protein coupled receptors family 1 profile" evidence="11">
    <location>
        <begin position="73"/>
        <end position="310"/>
    </location>
</feature>
<evidence type="ECO:0000256" key="9">
    <source>
        <dbReference type="SAM" id="MobiDB-lite"/>
    </source>
</evidence>
<name>A0A1Y3AUG7_EURMA</name>
<evidence type="ECO:0000256" key="1">
    <source>
        <dbReference type="ARBA" id="ARBA00004651"/>
    </source>
</evidence>
<comment type="caution">
    <text evidence="12">The sequence shown here is derived from an EMBL/GenBank/DDBJ whole genome shotgun (WGS) entry which is preliminary data.</text>
</comment>
<evidence type="ECO:0000313" key="13">
    <source>
        <dbReference type="Proteomes" id="UP000194236"/>
    </source>
</evidence>
<evidence type="ECO:0000256" key="4">
    <source>
        <dbReference type="ARBA" id="ARBA00022989"/>
    </source>
</evidence>
<protein>
    <submittedName>
        <fullName evidence="12">Somatostatin receptor-like protein</fullName>
    </submittedName>
</protein>
<dbReference type="GO" id="GO:0042277">
    <property type="term" value="F:peptide binding"/>
    <property type="evidence" value="ECO:0007669"/>
    <property type="project" value="TreeGrafter"/>
</dbReference>
<feature type="transmembrane region" description="Helical" evidence="10">
    <location>
        <begin position="94"/>
        <end position="115"/>
    </location>
</feature>
<evidence type="ECO:0000256" key="5">
    <source>
        <dbReference type="ARBA" id="ARBA00023040"/>
    </source>
</evidence>
<dbReference type="GO" id="GO:0004930">
    <property type="term" value="F:G protein-coupled receptor activity"/>
    <property type="evidence" value="ECO:0007669"/>
    <property type="project" value="UniProtKB-KW"/>
</dbReference>
<keyword evidence="4 10" id="KW-1133">Transmembrane helix</keyword>
<keyword evidence="13" id="KW-1185">Reference proteome</keyword>
<feature type="transmembrane region" description="Helical" evidence="10">
    <location>
        <begin position="140"/>
        <end position="162"/>
    </location>
</feature>
<feature type="transmembrane region" description="Helical" evidence="10">
    <location>
        <begin position="209"/>
        <end position="232"/>
    </location>
</feature>
<keyword evidence="6 10" id="KW-0472">Membrane</keyword>
<comment type="subcellular location">
    <subcellularLocation>
        <location evidence="1">Cell membrane</location>
        <topology evidence="1">Multi-pass membrane protein</topology>
    </subcellularLocation>
</comment>
<evidence type="ECO:0000256" key="2">
    <source>
        <dbReference type="ARBA" id="ARBA00022475"/>
    </source>
</evidence>
<evidence type="ECO:0000256" key="7">
    <source>
        <dbReference type="ARBA" id="ARBA00023170"/>
    </source>
</evidence>
<evidence type="ECO:0000256" key="10">
    <source>
        <dbReference type="SAM" id="Phobius"/>
    </source>
</evidence>
<keyword evidence="3 10" id="KW-0812">Transmembrane</keyword>
<feature type="transmembrane region" description="Helical" evidence="10">
    <location>
        <begin position="174"/>
        <end position="197"/>
    </location>
</feature>
<keyword evidence="7 12" id="KW-0675">Receptor</keyword>
<dbReference type="PANTHER" id="PTHR24229">
    <property type="entry name" value="NEUROPEPTIDES RECEPTOR"/>
    <property type="match status" value="1"/>
</dbReference>
<reference evidence="12 13" key="1">
    <citation type="submission" date="2017-03" db="EMBL/GenBank/DDBJ databases">
        <title>Genome Survey of Euroglyphus maynei.</title>
        <authorList>
            <person name="Arlian L.G."/>
            <person name="Morgan M.S."/>
            <person name="Rider S.D."/>
        </authorList>
    </citation>
    <scope>NUCLEOTIDE SEQUENCE [LARGE SCALE GENOMIC DNA]</scope>
    <source>
        <strain evidence="12">Arlian Lab</strain>
        <tissue evidence="12">Whole body</tissue>
    </source>
</reference>
<dbReference type="CDD" id="cd00637">
    <property type="entry name" value="7tm_classA_rhodopsin-like"/>
    <property type="match status" value="1"/>
</dbReference>
<dbReference type="AlphaFoldDB" id="A0A1Y3AUG7"/>
<dbReference type="OrthoDB" id="6494793at2759"/>
<dbReference type="GO" id="GO:0043005">
    <property type="term" value="C:neuron projection"/>
    <property type="evidence" value="ECO:0007669"/>
    <property type="project" value="TreeGrafter"/>
</dbReference>
<feature type="region of interest" description="Disordered" evidence="9">
    <location>
        <begin position="346"/>
        <end position="368"/>
    </location>
</feature>
<dbReference type="GO" id="GO:0005886">
    <property type="term" value="C:plasma membrane"/>
    <property type="evidence" value="ECO:0007669"/>
    <property type="project" value="UniProtKB-SubCell"/>
</dbReference>
<feature type="transmembrane region" description="Helical" evidence="10">
    <location>
        <begin position="253"/>
        <end position="273"/>
    </location>
</feature>
<evidence type="ECO:0000256" key="6">
    <source>
        <dbReference type="ARBA" id="ARBA00023136"/>
    </source>
</evidence>
<proteinExistence type="predicted"/>
<dbReference type="Proteomes" id="UP000194236">
    <property type="component" value="Unassembled WGS sequence"/>
</dbReference>
<dbReference type="InterPro" id="IPR017452">
    <property type="entry name" value="GPCR_Rhodpsn_7TM"/>
</dbReference>
<feature type="compositionally biased region" description="Basic and acidic residues" evidence="9">
    <location>
        <begin position="357"/>
        <end position="368"/>
    </location>
</feature>
<evidence type="ECO:0000259" key="11">
    <source>
        <dbReference type="PROSITE" id="PS50262"/>
    </source>
</evidence>
<dbReference type="PROSITE" id="PS50262">
    <property type="entry name" value="G_PROTEIN_RECEP_F1_2"/>
    <property type="match status" value="1"/>
</dbReference>